<feature type="compositionally biased region" description="Polar residues" evidence="1">
    <location>
        <begin position="1"/>
        <end position="10"/>
    </location>
</feature>
<proteinExistence type="predicted"/>
<reference evidence="2 3" key="1">
    <citation type="submission" date="2018-06" db="EMBL/GenBank/DDBJ databases">
        <authorList>
            <person name="Strepis N."/>
        </authorList>
    </citation>
    <scope>NUCLEOTIDE SEQUENCE [LARGE SCALE GENOMIC DNA]</scope>
    <source>
        <strain evidence="2">LUCI</strain>
    </source>
</reference>
<sequence length="44" mass="5174">MADNSRTNCSHPRMCPHPESFRQRIRQKKLSLEPLPPGETKKDR</sequence>
<evidence type="ECO:0000313" key="3">
    <source>
        <dbReference type="Proteomes" id="UP000277811"/>
    </source>
</evidence>
<protein>
    <submittedName>
        <fullName evidence="2">Uncharacterized protein</fullName>
    </submittedName>
</protein>
<accession>A0A498R7F2</accession>
<dbReference type="Proteomes" id="UP000277811">
    <property type="component" value="Unassembled WGS sequence"/>
</dbReference>
<keyword evidence="3" id="KW-1185">Reference proteome</keyword>
<dbReference type="AlphaFoldDB" id="A0A498R7F2"/>
<organism evidence="2 3">
    <name type="scientific">Lucifera butyrica</name>
    <dbReference type="NCBI Taxonomy" id="1351585"/>
    <lineage>
        <taxon>Bacteria</taxon>
        <taxon>Bacillati</taxon>
        <taxon>Bacillota</taxon>
        <taxon>Negativicutes</taxon>
        <taxon>Veillonellales</taxon>
        <taxon>Veillonellaceae</taxon>
        <taxon>Lucifera</taxon>
    </lineage>
</organism>
<name>A0A498R7F2_9FIRM</name>
<evidence type="ECO:0000313" key="2">
    <source>
        <dbReference type="EMBL" id="VBB05058.1"/>
    </source>
</evidence>
<dbReference type="EMBL" id="UPPP01000052">
    <property type="protein sequence ID" value="VBB05058.1"/>
    <property type="molecule type" value="Genomic_DNA"/>
</dbReference>
<feature type="region of interest" description="Disordered" evidence="1">
    <location>
        <begin position="1"/>
        <end position="44"/>
    </location>
</feature>
<gene>
    <name evidence="2" type="ORF">LUCI_0264</name>
</gene>
<evidence type="ECO:0000256" key="1">
    <source>
        <dbReference type="SAM" id="MobiDB-lite"/>
    </source>
</evidence>